<dbReference type="AlphaFoldDB" id="A0A0N0NHH2"/>
<protein>
    <submittedName>
        <fullName evidence="2">Uncharacterized protein</fullName>
    </submittedName>
</protein>
<evidence type="ECO:0000313" key="2">
    <source>
        <dbReference type="EMBL" id="KPI34558.1"/>
    </source>
</evidence>
<dbReference type="Proteomes" id="UP000038010">
    <property type="component" value="Unassembled WGS sequence"/>
</dbReference>
<accession>A0A0N0NHH2</accession>
<feature type="signal peptide" evidence="1">
    <location>
        <begin position="1"/>
        <end position="25"/>
    </location>
</feature>
<dbReference type="GeneID" id="28731903"/>
<feature type="chain" id="PRO_5005856626" evidence="1">
    <location>
        <begin position="26"/>
        <end position="240"/>
    </location>
</feature>
<organism evidence="2 3">
    <name type="scientific">Cyphellophora attinorum</name>
    <dbReference type="NCBI Taxonomy" id="1664694"/>
    <lineage>
        <taxon>Eukaryota</taxon>
        <taxon>Fungi</taxon>
        <taxon>Dikarya</taxon>
        <taxon>Ascomycota</taxon>
        <taxon>Pezizomycotina</taxon>
        <taxon>Eurotiomycetes</taxon>
        <taxon>Chaetothyriomycetidae</taxon>
        <taxon>Chaetothyriales</taxon>
        <taxon>Cyphellophoraceae</taxon>
        <taxon>Cyphellophora</taxon>
    </lineage>
</organism>
<comment type="caution">
    <text evidence="2">The sequence shown here is derived from an EMBL/GenBank/DDBJ whole genome shotgun (WGS) entry which is preliminary data.</text>
</comment>
<gene>
    <name evidence="2" type="ORF">AB675_11197</name>
</gene>
<name>A0A0N0NHH2_9EURO</name>
<dbReference type="VEuPathDB" id="FungiDB:AB675_11197"/>
<evidence type="ECO:0000256" key="1">
    <source>
        <dbReference type="SAM" id="SignalP"/>
    </source>
</evidence>
<proteinExistence type="predicted"/>
<keyword evidence="1" id="KW-0732">Signal</keyword>
<reference evidence="2 3" key="1">
    <citation type="submission" date="2015-06" db="EMBL/GenBank/DDBJ databases">
        <title>Draft genome of the ant-associated black yeast Phialophora attae CBS 131958.</title>
        <authorList>
            <person name="Moreno L.F."/>
            <person name="Stielow B.J."/>
            <person name="de Hoog S."/>
            <person name="Vicente V.A."/>
            <person name="Weiss V.A."/>
            <person name="de Vries M."/>
            <person name="Cruz L.M."/>
            <person name="Souza E.M."/>
        </authorList>
    </citation>
    <scope>NUCLEOTIDE SEQUENCE [LARGE SCALE GENOMIC DNA]</scope>
    <source>
        <strain evidence="2 3">CBS 131958</strain>
    </source>
</reference>
<dbReference type="EMBL" id="LFJN01000056">
    <property type="protein sequence ID" value="KPI34558.1"/>
    <property type="molecule type" value="Genomic_DNA"/>
</dbReference>
<sequence>MTRLAPYIVYIASLILTTTISSVHAEDWGPGGFRYPPIPTQYVGHPTNTSIKAVWSEKGKKYLTTSDRASRCAAVTDGLKPFRIMAYDAGSDKPFWIEGVVLEDTGFQGDSLEVTGFRLVRNYRQPTQQFPLTFYQRNNSLVYCYEHVSHIATTGTDNNDKDEMRVFLHAQNDLPEQSTEIHVEERPEGYVVLSTNGTAPDRTVACWAEIWKHKAYDQLSLVADVPKNCHSIRAMKKEYI</sequence>
<keyword evidence="3" id="KW-1185">Reference proteome</keyword>
<evidence type="ECO:0000313" key="3">
    <source>
        <dbReference type="Proteomes" id="UP000038010"/>
    </source>
</evidence>
<dbReference type="RefSeq" id="XP_017994521.1">
    <property type="nucleotide sequence ID" value="XM_018140023.1"/>
</dbReference>